<dbReference type="Gene3D" id="3.30.70.100">
    <property type="match status" value="1"/>
</dbReference>
<dbReference type="Pfam" id="PF00403">
    <property type="entry name" value="HMA"/>
    <property type="match status" value="1"/>
</dbReference>
<feature type="compositionally biased region" description="Basic and acidic residues" evidence="6">
    <location>
        <begin position="71"/>
        <end position="96"/>
    </location>
</feature>
<dbReference type="AlphaFoldDB" id="V4VJ77"/>
<dbReference type="InParanoid" id="V4VJ77"/>
<dbReference type="eggNOG" id="KOG1603">
    <property type="taxonomic scope" value="Eukaryota"/>
</dbReference>
<evidence type="ECO:0000256" key="2">
    <source>
        <dbReference type="ARBA" id="ARBA00022723"/>
    </source>
</evidence>
<keyword evidence="1" id="KW-0488">Methylation</keyword>
<keyword evidence="9" id="KW-1185">Reference proteome</keyword>
<feature type="domain" description="HMA" evidence="7">
    <location>
        <begin position="1"/>
        <end position="68"/>
    </location>
</feature>
<dbReference type="PANTHER" id="PTHR45811">
    <property type="entry name" value="COPPER TRANSPORT PROTEIN FAMILY-RELATED"/>
    <property type="match status" value="1"/>
</dbReference>
<comment type="similarity">
    <text evidence="5">Belongs to the HIPP family.</text>
</comment>
<evidence type="ECO:0000259" key="7">
    <source>
        <dbReference type="PROSITE" id="PS50846"/>
    </source>
</evidence>
<dbReference type="STRING" id="85681.V4VJ77"/>
<dbReference type="PANTHER" id="PTHR45811:SF50">
    <property type="entry name" value="HEAVY METAL-ASSOCIATED ISOPRENYLATED PLANT PROTEIN 12-RELATED"/>
    <property type="match status" value="1"/>
</dbReference>
<accession>V4VJ77</accession>
<dbReference type="OMA" id="DTMGVDM"/>
<dbReference type="InterPro" id="IPR036163">
    <property type="entry name" value="HMA_dom_sf"/>
</dbReference>
<keyword evidence="2" id="KW-0479">Metal-binding</keyword>
<dbReference type="Gramene" id="ESR52714">
    <property type="protein sequence ID" value="ESR52714"/>
    <property type="gene ID" value="CICLE_v10022806mg"/>
</dbReference>
<reference evidence="8 9" key="1">
    <citation type="submission" date="2013-10" db="EMBL/GenBank/DDBJ databases">
        <authorList>
            <consortium name="International Citrus Genome Consortium"/>
            <person name="Jenkins J."/>
            <person name="Schmutz J."/>
            <person name="Prochnik S."/>
            <person name="Rokhsar D."/>
            <person name="Gmitter F."/>
            <person name="Ollitrault P."/>
            <person name="Machado M."/>
            <person name="Talon M."/>
            <person name="Wincker P."/>
            <person name="Jaillon O."/>
            <person name="Morgante M."/>
        </authorList>
    </citation>
    <scope>NUCLEOTIDE SEQUENCE</scope>
    <source>
        <strain evidence="9">cv. Clemenules</strain>
    </source>
</reference>
<gene>
    <name evidence="8" type="ORF">CICLE_v10022806mg</name>
</gene>
<evidence type="ECO:0000256" key="5">
    <source>
        <dbReference type="ARBA" id="ARBA00024045"/>
    </source>
</evidence>
<evidence type="ECO:0000313" key="9">
    <source>
        <dbReference type="Proteomes" id="UP000030687"/>
    </source>
</evidence>
<dbReference type="PROSITE" id="PS50846">
    <property type="entry name" value="HMA_2"/>
    <property type="match status" value="1"/>
</dbReference>
<organism evidence="8 9">
    <name type="scientific">Citrus clementina</name>
    <name type="common">Clementine</name>
    <name type="synonym">Citrus deliciosa x Citrus sinensis</name>
    <dbReference type="NCBI Taxonomy" id="85681"/>
    <lineage>
        <taxon>Eukaryota</taxon>
        <taxon>Viridiplantae</taxon>
        <taxon>Streptophyta</taxon>
        <taxon>Embryophyta</taxon>
        <taxon>Tracheophyta</taxon>
        <taxon>Spermatophyta</taxon>
        <taxon>Magnoliopsida</taxon>
        <taxon>eudicotyledons</taxon>
        <taxon>Gunneridae</taxon>
        <taxon>Pentapetalae</taxon>
        <taxon>rosids</taxon>
        <taxon>malvids</taxon>
        <taxon>Sapindales</taxon>
        <taxon>Rutaceae</taxon>
        <taxon>Aurantioideae</taxon>
        <taxon>Citrus</taxon>
    </lineage>
</organism>
<dbReference type="GO" id="GO:0046872">
    <property type="term" value="F:metal ion binding"/>
    <property type="evidence" value="ECO:0007669"/>
    <property type="project" value="UniProtKB-KW"/>
</dbReference>
<evidence type="ECO:0000256" key="1">
    <source>
        <dbReference type="ARBA" id="ARBA00022481"/>
    </source>
</evidence>
<dbReference type="OrthoDB" id="1923658at2759"/>
<dbReference type="InterPro" id="IPR006121">
    <property type="entry name" value="HMA_dom"/>
</dbReference>
<dbReference type="Proteomes" id="UP000030687">
    <property type="component" value="Unassembled WGS sequence"/>
</dbReference>
<keyword evidence="3" id="KW-0449">Lipoprotein</keyword>
<protein>
    <recommendedName>
        <fullName evidence="7">HMA domain-containing protein</fullName>
    </recommendedName>
</protein>
<dbReference type="InterPro" id="IPR051863">
    <property type="entry name" value="HIPP"/>
</dbReference>
<dbReference type="SUPFAM" id="SSF55008">
    <property type="entry name" value="HMA, heavy metal-associated domain"/>
    <property type="match status" value="1"/>
</dbReference>
<evidence type="ECO:0000256" key="4">
    <source>
        <dbReference type="ARBA" id="ARBA00023289"/>
    </source>
</evidence>
<evidence type="ECO:0000313" key="8">
    <source>
        <dbReference type="EMBL" id="ESR52714.1"/>
    </source>
</evidence>
<name>V4VJ77_CITCL</name>
<evidence type="ECO:0000256" key="3">
    <source>
        <dbReference type="ARBA" id="ARBA00023288"/>
    </source>
</evidence>
<dbReference type="EMBL" id="KI536661">
    <property type="protein sequence ID" value="ESR52714.1"/>
    <property type="molecule type" value="Genomic_DNA"/>
</dbReference>
<evidence type="ECO:0000256" key="6">
    <source>
        <dbReference type="SAM" id="MobiDB-lite"/>
    </source>
</evidence>
<feature type="region of interest" description="Disordered" evidence="6">
    <location>
        <begin position="71"/>
        <end position="100"/>
    </location>
</feature>
<sequence>MKKVVLKLDLHDDKAKQKAMKAVSSISGIESIAIDMKDNKLTVVGDVDPIDVVKKLRKKQWYAEILTVGPAKEEKKPDDKKKEEDKKKEDDKKKNPNEQQLAELIRAYQYQAYNPYMPRHYYVSAEENPNGCVIF</sequence>
<keyword evidence="4" id="KW-0636">Prenylation</keyword>
<proteinExistence type="inferred from homology"/>